<dbReference type="InterPro" id="IPR001275">
    <property type="entry name" value="DM_DNA-bd"/>
</dbReference>
<keyword evidence="2 5" id="KW-0862">Zinc</keyword>
<evidence type="ECO:0000313" key="9">
    <source>
        <dbReference type="Proteomes" id="UP001187531"/>
    </source>
</evidence>
<dbReference type="Proteomes" id="UP001187531">
    <property type="component" value="Unassembled WGS sequence"/>
</dbReference>
<evidence type="ECO:0000313" key="8">
    <source>
        <dbReference type="EMBL" id="KAK2713617.1"/>
    </source>
</evidence>
<dbReference type="FunFam" id="4.10.1040.10:FF:000001">
    <property type="entry name" value="doublesex- and mab-3-related transcription factor 1"/>
    <property type="match status" value="1"/>
</dbReference>
<protein>
    <submittedName>
        <fullName evidence="7">Doublesex-5</fullName>
    </submittedName>
</protein>
<evidence type="ECO:0000256" key="1">
    <source>
        <dbReference type="ARBA" id="ARBA00022723"/>
    </source>
</evidence>
<dbReference type="AlphaFoldDB" id="A0A2S0XSR5"/>
<dbReference type="InterPro" id="IPR036407">
    <property type="entry name" value="DM_DNA-bd_sf"/>
</dbReference>
<dbReference type="Gene3D" id="4.10.1040.10">
    <property type="entry name" value="DM DNA-binding domain"/>
    <property type="match status" value="1"/>
</dbReference>
<dbReference type="EMBL" id="MF287962">
    <property type="protein sequence ID" value="AWC26112.1"/>
    <property type="molecule type" value="mRNA"/>
</dbReference>
<dbReference type="Pfam" id="PF00751">
    <property type="entry name" value="DM"/>
    <property type="match status" value="1"/>
</dbReference>
<dbReference type="SMART" id="SM00301">
    <property type="entry name" value="DM"/>
    <property type="match status" value="1"/>
</dbReference>
<evidence type="ECO:0000256" key="4">
    <source>
        <dbReference type="ARBA" id="ARBA00023242"/>
    </source>
</evidence>
<dbReference type="InterPro" id="IPR026607">
    <property type="entry name" value="DMRT"/>
</dbReference>
<reference evidence="7" key="1">
    <citation type="submission" date="2017-06" db="EMBL/GenBank/DDBJ databases">
        <title>Isolating Doublesex genes in Artemia franciscana.</title>
        <authorList>
            <person name="Nguyen D.V."/>
            <person name="Christiaens O."/>
            <person name="De Vos S."/>
            <person name="Smagghe G."/>
            <person name="Bossier P."/>
        </authorList>
    </citation>
    <scope>NUCLEOTIDE SEQUENCE</scope>
</reference>
<dbReference type="GO" id="GO:0000978">
    <property type="term" value="F:RNA polymerase II cis-regulatory region sequence-specific DNA binding"/>
    <property type="evidence" value="ECO:0007669"/>
    <property type="project" value="TreeGrafter"/>
</dbReference>
<dbReference type="PROSITE" id="PS50809">
    <property type="entry name" value="DM_2"/>
    <property type="match status" value="1"/>
</dbReference>
<proteinExistence type="evidence at transcript level"/>
<evidence type="ECO:0000256" key="2">
    <source>
        <dbReference type="ARBA" id="ARBA00022833"/>
    </source>
</evidence>
<evidence type="ECO:0000313" key="7">
    <source>
        <dbReference type="EMBL" id="AWC26112.1"/>
    </source>
</evidence>
<dbReference type="GO" id="GO:0000981">
    <property type="term" value="F:DNA-binding transcription factor activity, RNA polymerase II-specific"/>
    <property type="evidence" value="ECO:0007669"/>
    <property type="project" value="TreeGrafter"/>
</dbReference>
<gene>
    <name evidence="8" type="ORF">QYM36_009478</name>
</gene>
<reference evidence="8" key="2">
    <citation type="submission" date="2023-07" db="EMBL/GenBank/DDBJ databases">
        <title>Chromosome-level genome assembly of Artemia franciscana.</title>
        <authorList>
            <person name="Jo E."/>
        </authorList>
    </citation>
    <scope>NUCLEOTIDE SEQUENCE</scope>
    <source>
        <tissue evidence="8">Whole body</tissue>
    </source>
</reference>
<dbReference type="GO" id="GO:0007548">
    <property type="term" value="P:sex differentiation"/>
    <property type="evidence" value="ECO:0007669"/>
    <property type="project" value="TreeGrafter"/>
</dbReference>
<feature type="DNA-binding region" description="DM" evidence="5">
    <location>
        <begin position="29"/>
        <end position="76"/>
    </location>
</feature>
<keyword evidence="4 5" id="KW-0539">Nucleus</keyword>
<evidence type="ECO:0000256" key="3">
    <source>
        <dbReference type="ARBA" id="ARBA00023125"/>
    </source>
</evidence>
<evidence type="ECO:0000259" key="6">
    <source>
        <dbReference type="PROSITE" id="PS50809"/>
    </source>
</evidence>
<comment type="subcellular location">
    <subcellularLocation>
        <location evidence="5">Nucleus</location>
    </subcellularLocation>
</comment>
<name>A0A2S0XSR5_ARTSF</name>
<keyword evidence="3 5" id="KW-0238">DNA-binding</keyword>
<dbReference type="EMBL" id="JAVRJZ010000014">
    <property type="protein sequence ID" value="KAK2713617.1"/>
    <property type="molecule type" value="Genomic_DNA"/>
</dbReference>
<accession>A0A2S0XSR5</accession>
<keyword evidence="1 5" id="KW-0479">Metal-binding</keyword>
<dbReference type="SUPFAM" id="SSF82927">
    <property type="entry name" value="Cysteine-rich DNA binding domain, (DM domain)"/>
    <property type="match status" value="1"/>
</dbReference>
<dbReference type="PANTHER" id="PTHR12322">
    <property type="entry name" value="DOUBLESEX AND MAB-3 RELATED TRANSCRIPTION FACTOR DMRT"/>
    <property type="match status" value="1"/>
</dbReference>
<dbReference type="PROSITE" id="PS40000">
    <property type="entry name" value="DM_1"/>
    <property type="match status" value="1"/>
</dbReference>
<dbReference type="GO" id="GO:0005634">
    <property type="term" value="C:nucleus"/>
    <property type="evidence" value="ECO:0007669"/>
    <property type="project" value="UniProtKB-SubCell"/>
</dbReference>
<sequence length="232" mass="26158">MLTGRRRKSPKDDDSLDDLAELKKRIASCARCRNHNITVPLKGHKRYCKYKNCVCSRCMLTFEKQKIMAQAIALRRQQKLDEEMSPSPNTSAPVPPKLLRIHAPNTSVTETPDVVNKTPVTQDFHDLGISTSSGIYVQHVQIQPVYVHSTETSTVSSSTIQPPSAPTPALDLSVSKDYRHERDLVLYFKEFLNITDAALPLLVLVGKNCDWNRDRILRALGYAEKMIEDLAL</sequence>
<evidence type="ECO:0000256" key="5">
    <source>
        <dbReference type="PROSITE-ProRule" id="PRU00070"/>
    </source>
</evidence>
<dbReference type="GO" id="GO:0046872">
    <property type="term" value="F:metal ion binding"/>
    <property type="evidence" value="ECO:0007669"/>
    <property type="project" value="UniProtKB-KW"/>
</dbReference>
<feature type="domain" description="DM" evidence="6">
    <location>
        <begin position="29"/>
        <end position="76"/>
    </location>
</feature>
<dbReference type="PANTHER" id="PTHR12322:SF53">
    <property type="entry name" value="DOUBLESEX-MAB RELATED 11E"/>
    <property type="match status" value="1"/>
</dbReference>
<keyword evidence="9" id="KW-1185">Reference proteome</keyword>
<organism evidence="7">
    <name type="scientific">Artemia franciscana</name>
    <name type="common">Brine shrimp</name>
    <name type="synonym">Artemia sanfranciscana</name>
    <dbReference type="NCBI Taxonomy" id="6661"/>
    <lineage>
        <taxon>Eukaryota</taxon>
        <taxon>Metazoa</taxon>
        <taxon>Ecdysozoa</taxon>
        <taxon>Arthropoda</taxon>
        <taxon>Crustacea</taxon>
        <taxon>Branchiopoda</taxon>
        <taxon>Anostraca</taxon>
        <taxon>Artemiidae</taxon>
        <taxon>Artemia</taxon>
    </lineage>
</organism>